<sequence length="60" mass="7297">MLFCSTHFQKTFKKGHNLSFLLLSLSLLTSKKLAYEKKNIYIVFYYYTYWRCLFSISCTY</sequence>
<dbReference type="EMBL" id="UPXZ01000039">
    <property type="protein sequence ID" value="VBB48319.1"/>
    <property type="molecule type" value="Genomic_DNA"/>
</dbReference>
<proteinExistence type="predicted"/>
<reference evidence="1" key="1">
    <citation type="submission" date="2018-07" db="EMBL/GenBank/DDBJ databases">
        <authorList>
            <consortium name="Genoscope - CEA"/>
            <person name="William W."/>
        </authorList>
    </citation>
    <scope>NUCLEOTIDE SEQUENCE</scope>
    <source>
        <strain evidence="1">IK1</strain>
    </source>
</reference>
<dbReference type="AlphaFoldDB" id="A0A653AJT8"/>
<accession>A0A653AJT8</accession>
<protein>
    <submittedName>
        <fullName evidence="1">Uncharacterized protein</fullName>
    </submittedName>
</protein>
<name>A0A653AJT8_9BACT</name>
<evidence type="ECO:0000313" key="1">
    <source>
        <dbReference type="EMBL" id="VBB48319.1"/>
    </source>
</evidence>
<gene>
    <name evidence="1" type="ORF">TRIP_D440337</name>
</gene>
<organism evidence="1">
    <name type="scientific">uncultured Paludibacter sp</name>
    <dbReference type="NCBI Taxonomy" id="497635"/>
    <lineage>
        <taxon>Bacteria</taxon>
        <taxon>Pseudomonadati</taxon>
        <taxon>Bacteroidota</taxon>
        <taxon>Bacteroidia</taxon>
        <taxon>Bacteroidales</taxon>
        <taxon>Paludibacteraceae</taxon>
        <taxon>Paludibacter</taxon>
        <taxon>environmental samples</taxon>
    </lineage>
</organism>